<sequence length="70" mass="8249">MYLLNVQKIDCEPAESTNCFHTKNDLMTSKLTHLIFYMTAESYIFGDEGNQIRVIGMFNHFFVIENHLHH</sequence>
<comment type="caution">
    <text evidence="1">The sequence shown here is derived from an EMBL/GenBank/DDBJ whole genome shotgun (WGS) entry which is preliminary data.</text>
</comment>
<dbReference type="Proteomes" id="UP000078454">
    <property type="component" value="Unassembled WGS sequence"/>
</dbReference>
<proteinExistence type="predicted"/>
<accession>A0A198A3L8</accession>
<evidence type="ECO:0000313" key="1">
    <source>
        <dbReference type="EMBL" id="OAS15631.1"/>
    </source>
</evidence>
<protein>
    <submittedName>
        <fullName evidence="1">Uncharacterized protein</fullName>
    </submittedName>
</protein>
<evidence type="ECO:0000313" key="2">
    <source>
        <dbReference type="Proteomes" id="UP000078454"/>
    </source>
</evidence>
<reference evidence="1 2" key="1">
    <citation type="submission" date="2016-05" db="EMBL/GenBank/DDBJ databases">
        <title>Paenibacillus sp. 1ZS3-15 nov., isolated from the rhizosphere soil.</title>
        <authorList>
            <person name="Zhang X.X."/>
            <person name="Zhang J."/>
        </authorList>
    </citation>
    <scope>NUCLEOTIDE SEQUENCE [LARGE SCALE GENOMIC DNA]</scope>
    <source>
        <strain evidence="1 2">1ZS3-15</strain>
    </source>
</reference>
<keyword evidence="2" id="KW-1185">Reference proteome</keyword>
<dbReference type="STRING" id="1850517.A8708_03330"/>
<gene>
    <name evidence="1" type="ORF">A8708_03330</name>
</gene>
<dbReference type="EMBL" id="LYPB01000081">
    <property type="protein sequence ID" value="OAS15631.1"/>
    <property type="molecule type" value="Genomic_DNA"/>
</dbReference>
<organism evidence="1 2">
    <name type="scientific">Paenibacillus oryzisoli</name>
    <dbReference type="NCBI Taxonomy" id="1850517"/>
    <lineage>
        <taxon>Bacteria</taxon>
        <taxon>Bacillati</taxon>
        <taxon>Bacillota</taxon>
        <taxon>Bacilli</taxon>
        <taxon>Bacillales</taxon>
        <taxon>Paenibacillaceae</taxon>
        <taxon>Paenibacillus</taxon>
    </lineage>
</organism>
<dbReference type="AlphaFoldDB" id="A0A198A3L8"/>
<name>A0A198A3L8_9BACL</name>